<accession>A0A3L6N280</accession>
<keyword evidence="2" id="KW-1133">Transmembrane helix</keyword>
<feature type="compositionally biased region" description="Polar residues" evidence="1">
    <location>
        <begin position="107"/>
        <end position="121"/>
    </location>
</feature>
<evidence type="ECO:0000259" key="3">
    <source>
        <dbReference type="Pfam" id="PF02714"/>
    </source>
</evidence>
<feature type="transmembrane region" description="Helical" evidence="2">
    <location>
        <begin position="371"/>
        <end position="399"/>
    </location>
</feature>
<evidence type="ECO:0000256" key="2">
    <source>
        <dbReference type="SAM" id="Phobius"/>
    </source>
</evidence>
<keyword evidence="2" id="KW-0812">Transmembrane</keyword>
<evidence type="ECO:0000256" key="1">
    <source>
        <dbReference type="SAM" id="MobiDB-lite"/>
    </source>
</evidence>
<proteinExistence type="predicted"/>
<reference evidence="5 6" key="1">
    <citation type="journal article" date="2018" name="Sci. Rep.">
        <title>Characterisation of pathogen-specific regions and novel effector candidates in Fusarium oxysporum f. sp. cepae.</title>
        <authorList>
            <person name="Armitage A.D."/>
            <person name="Taylor A."/>
            <person name="Sobczyk M.K."/>
            <person name="Baxter L."/>
            <person name="Greenfield B.P."/>
            <person name="Bates H.J."/>
            <person name="Wilson F."/>
            <person name="Jackson A.C."/>
            <person name="Ott S."/>
            <person name="Harrison R.J."/>
            <person name="Clarkson J.P."/>
        </authorList>
    </citation>
    <scope>NUCLEOTIDE SEQUENCE [LARGE SCALE GENOMIC DNA]</scope>
    <source>
        <strain evidence="5 6">FoC_Fus2</strain>
    </source>
</reference>
<dbReference type="PANTHER" id="PTHR13018:SF26">
    <property type="entry name" value="DOMAIN PROTEIN, PUTATIVE (AFU_ORTHOLOGUE AFUA_5G10920)-RELATED"/>
    <property type="match status" value="1"/>
</dbReference>
<evidence type="ECO:0000313" key="5">
    <source>
        <dbReference type="EMBL" id="RKK10947.1"/>
    </source>
</evidence>
<protein>
    <submittedName>
        <fullName evidence="5">Uncharacterized protein RSN1</fullName>
    </submittedName>
</protein>
<feature type="transmembrane region" description="Helical" evidence="2">
    <location>
        <begin position="233"/>
        <end position="257"/>
    </location>
</feature>
<dbReference type="InterPro" id="IPR003864">
    <property type="entry name" value="CSC1/OSCA1-like_7TM"/>
</dbReference>
<keyword evidence="2" id="KW-0472">Membrane</keyword>
<evidence type="ECO:0000259" key="4">
    <source>
        <dbReference type="Pfam" id="PF14703"/>
    </source>
</evidence>
<comment type="caution">
    <text evidence="5">The sequence shown here is derived from an EMBL/GenBank/DDBJ whole genome shotgun (WGS) entry which is preliminary data.</text>
</comment>
<feature type="transmembrane region" description="Helical" evidence="2">
    <location>
        <begin position="323"/>
        <end position="351"/>
    </location>
</feature>
<feature type="transmembrane region" description="Helical" evidence="2">
    <location>
        <begin position="442"/>
        <end position="466"/>
    </location>
</feature>
<dbReference type="PANTHER" id="PTHR13018">
    <property type="entry name" value="PROBABLE MEMBRANE PROTEIN DUF221-RELATED"/>
    <property type="match status" value="1"/>
</dbReference>
<dbReference type="Pfam" id="PF14703">
    <property type="entry name" value="PHM7_cyt"/>
    <property type="match status" value="1"/>
</dbReference>
<dbReference type="EMBL" id="MRCU01000010">
    <property type="protein sequence ID" value="RKK10947.1"/>
    <property type="molecule type" value="Genomic_DNA"/>
</dbReference>
<sequence length="515" mass="58733">MRECFFYVNLRQAFLLAPQYAKRISSRTVLFTSVPKECLDEDCIRSLFKGSAKKIWIAGDTKKLDRIIQERDDVAMKLEKAEIEWIRLCNKERIKYETKIDKEAEKTATSTSDPESGNFDTGCSHEDKRPTHRTGPFGLIGQKVDTIQWCREKLKALIPEAHSAQSNWHTGKYEKHPAFFVEFSTQYDAQVAFQIATHHRPLQLSPRFIGIKPNEVIWKSLSYSWWQVAIRRYVTYTAITGLVVFWALPVTIVGIIAQIDPIKSLPGLTWIQDTPQVIFGAISGLLPSITLSILMSSVPVFIRTCARWSGCVSTSQAELFTQKAYFIFQVLQVFLVQTLSNSFISSLVTVLRNPNNVFGMLSTSIPTASNFYISFFIVQGLTVATSVLTQIFGFIMFTLSSRFSNKTPRMMYYKWTALSTLSWGNLMPIYTNMAVISEKQSIIYSVIAPFLLFWSTISMGLFYLAYRYNVLYVADTDVDTRGLIYPQALKQLLFGVYVAEMCLVGMFPKPRDLLF</sequence>
<feature type="region of interest" description="Disordered" evidence="1">
    <location>
        <begin position="102"/>
        <end position="135"/>
    </location>
</feature>
<feature type="transmembrane region" description="Helical" evidence="2">
    <location>
        <begin position="411"/>
        <end position="430"/>
    </location>
</feature>
<name>A0A3L6N280_FUSOX</name>
<dbReference type="InterPro" id="IPR045122">
    <property type="entry name" value="Csc1-like"/>
</dbReference>
<dbReference type="Pfam" id="PF02714">
    <property type="entry name" value="RSN1_7TM"/>
    <property type="match status" value="1"/>
</dbReference>
<dbReference type="GO" id="GO:0005227">
    <property type="term" value="F:calcium-activated cation channel activity"/>
    <property type="evidence" value="ECO:0007669"/>
    <property type="project" value="InterPro"/>
</dbReference>
<dbReference type="InterPro" id="IPR027815">
    <property type="entry name" value="CSC1/OSCA1-like_cyt"/>
</dbReference>
<dbReference type="GO" id="GO:0005886">
    <property type="term" value="C:plasma membrane"/>
    <property type="evidence" value="ECO:0007669"/>
    <property type="project" value="TreeGrafter"/>
</dbReference>
<organism evidence="5 6">
    <name type="scientific">Fusarium oxysporum f. sp. cepae</name>
    <dbReference type="NCBI Taxonomy" id="396571"/>
    <lineage>
        <taxon>Eukaryota</taxon>
        <taxon>Fungi</taxon>
        <taxon>Dikarya</taxon>
        <taxon>Ascomycota</taxon>
        <taxon>Pezizomycotina</taxon>
        <taxon>Sordariomycetes</taxon>
        <taxon>Hypocreomycetidae</taxon>
        <taxon>Hypocreales</taxon>
        <taxon>Nectriaceae</taxon>
        <taxon>Fusarium</taxon>
        <taxon>Fusarium oxysporum species complex</taxon>
    </lineage>
</organism>
<dbReference type="Proteomes" id="UP000270866">
    <property type="component" value="Unassembled WGS sequence"/>
</dbReference>
<feature type="transmembrane region" description="Helical" evidence="2">
    <location>
        <begin position="277"/>
        <end position="302"/>
    </location>
</feature>
<feature type="domain" description="CSC1/OSCA1-like cytosolic" evidence="4">
    <location>
        <begin position="26"/>
        <end position="219"/>
    </location>
</feature>
<evidence type="ECO:0000313" key="6">
    <source>
        <dbReference type="Proteomes" id="UP000270866"/>
    </source>
</evidence>
<dbReference type="AlphaFoldDB" id="A0A3L6N280"/>
<feature type="domain" description="CSC1/OSCA1-like 7TM region" evidence="3">
    <location>
        <begin position="231"/>
        <end position="507"/>
    </location>
</feature>
<gene>
    <name evidence="5" type="ORF">BFJ65_g14941</name>
</gene>